<dbReference type="PANTHER" id="PTHR11895:SF7">
    <property type="entry name" value="GLUTAMYL-TRNA(GLN) AMIDOTRANSFERASE SUBUNIT A, MITOCHONDRIAL"/>
    <property type="match status" value="1"/>
</dbReference>
<dbReference type="GO" id="GO:0032543">
    <property type="term" value="P:mitochondrial translation"/>
    <property type="evidence" value="ECO:0007669"/>
    <property type="project" value="UniProtKB-UniRule"/>
</dbReference>
<feature type="active site" description="Charge relay system" evidence="5">
    <location>
        <position position="70"/>
    </location>
</feature>
<evidence type="ECO:0000256" key="5">
    <source>
        <dbReference type="HAMAP-Rule" id="MF_03150"/>
    </source>
</evidence>
<reference evidence="7 8" key="1">
    <citation type="journal article" date="2016" name="Mol. Biol. Evol.">
        <title>Comparative Genomics of Early-Diverging Mushroom-Forming Fungi Provides Insights into the Origins of Lignocellulose Decay Capabilities.</title>
        <authorList>
            <person name="Nagy L.G."/>
            <person name="Riley R."/>
            <person name="Tritt A."/>
            <person name="Adam C."/>
            <person name="Daum C."/>
            <person name="Floudas D."/>
            <person name="Sun H."/>
            <person name="Yadav J.S."/>
            <person name="Pangilinan J."/>
            <person name="Larsson K.H."/>
            <person name="Matsuura K."/>
            <person name="Barry K."/>
            <person name="Labutti K."/>
            <person name="Kuo R."/>
            <person name="Ohm R.A."/>
            <person name="Bhattacharya S.S."/>
            <person name="Shirouzu T."/>
            <person name="Yoshinaga Y."/>
            <person name="Martin F.M."/>
            <person name="Grigoriev I.V."/>
            <person name="Hibbett D.S."/>
        </authorList>
    </citation>
    <scope>NUCLEOTIDE SEQUENCE [LARGE SCALE GENOMIC DNA]</scope>
    <source>
        <strain evidence="7 8">TUFC12733</strain>
    </source>
</reference>
<dbReference type="Gene3D" id="3.90.1300.10">
    <property type="entry name" value="Amidase signature (AS) domain"/>
    <property type="match status" value="1"/>
</dbReference>
<dbReference type="InterPro" id="IPR036928">
    <property type="entry name" value="AS_sf"/>
</dbReference>
<dbReference type="GO" id="GO:0005524">
    <property type="term" value="F:ATP binding"/>
    <property type="evidence" value="ECO:0007669"/>
    <property type="project" value="UniProtKB-KW"/>
</dbReference>
<dbReference type="GO" id="GO:0030956">
    <property type="term" value="C:glutamyl-tRNA(Gln) amidotransferase complex"/>
    <property type="evidence" value="ECO:0007669"/>
    <property type="project" value="UniProtKB-UniRule"/>
</dbReference>
<dbReference type="GO" id="GO:0070681">
    <property type="term" value="P:glutaminyl-tRNAGln biosynthesis via transamidation"/>
    <property type="evidence" value="ECO:0007669"/>
    <property type="project" value="UniProtKB-UniRule"/>
</dbReference>
<accession>A0A167SFC9</accession>
<comment type="function">
    <text evidence="5">Allows the formation of correctly charged Gln-tRNA(Gln) through the transamidation of misacylated Glu-tRNA(Gln) in the mitochondria. The reaction takes place in the presence of glutamine and ATP through an activated gamma-phospho-Glu-tRNA(Gln).</text>
</comment>
<dbReference type="OrthoDB" id="421993at2759"/>
<evidence type="ECO:0000256" key="3">
    <source>
        <dbReference type="ARBA" id="ARBA00022840"/>
    </source>
</evidence>
<dbReference type="InterPro" id="IPR023631">
    <property type="entry name" value="Amidase_dom"/>
</dbReference>
<dbReference type="InterPro" id="IPR000120">
    <property type="entry name" value="Amidase"/>
</dbReference>
<comment type="similarity">
    <text evidence="5">Belongs to the amidase family. GatA subfamily.</text>
</comment>
<dbReference type="STRING" id="1330018.A0A167SFC9"/>
<name>A0A167SFC9_CALVF</name>
<keyword evidence="3 5" id="KW-0067">ATP-binding</keyword>
<dbReference type="InterPro" id="IPR004412">
    <property type="entry name" value="GatA"/>
</dbReference>
<dbReference type="GO" id="GO:0050567">
    <property type="term" value="F:glutaminyl-tRNA synthase (glutamine-hydrolyzing) activity"/>
    <property type="evidence" value="ECO:0007669"/>
    <property type="project" value="UniProtKB-UniRule"/>
</dbReference>
<dbReference type="Proteomes" id="UP000076738">
    <property type="component" value="Unassembled WGS sequence"/>
</dbReference>
<evidence type="ECO:0000256" key="1">
    <source>
        <dbReference type="ARBA" id="ARBA00022598"/>
    </source>
</evidence>
<keyword evidence="1 5" id="KW-0436">Ligase</keyword>
<proteinExistence type="inferred from homology"/>
<dbReference type="EC" id="6.3.5.7" evidence="5"/>
<dbReference type="HAMAP" id="MF_00120">
    <property type="entry name" value="GatA"/>
    <property type="match status" value="1"/>
</dbReference>
<evidence type="ECO:0000313" key="8">
    <source>
        <dbReference type="Proteomes" id="UP000076738"/>
    </source>
</evidence>
<sequence>MRRRPPPLRLSRRTYATTRPAQTAAKYLERIRLDQGPEGLNAFVSVNYDLPPEVPGADGTPEPRLCIAVKDNICTSTLPTTAGSLALSNFNPPYSATILHLLLQSGAHILGKTNMDSFGMGSFGVHSSSGPVRNPRDRARVAGGSSSGSAAAVAGGLCDVALGTDTGGSTRLPASYCGTYGLKPSYGLLSRHGIISYADSLDTVGLLARSLPVLSRTFQILNQHDPRDPTSAPEDVRQAVAGAARERLRRLGDGVKGLRVGVPAEYCPSELSPQALRPLRNALRTLRRMGAELVPVSLPSTRYALSAYYVLASAEASSNLARYDGVRYGFRAPAAGEGERGDAAQGYARTRTRAFGEEVKKRLLLGTYALTAERLTEGSAFDNYFLQAQLVRKLVKRDFDAVFSAPNVLSSLPAENPTGVDLLLHPSAIGPAPLFSQLAEQDSLDAYVQDVLSVPASLAGVPALSVPVSSQGMDRGEEEEVEGCVGVSVVGQWGWDELVMRVGEVTGDKGDH</sequence>
<feature type="active site" description="Acyl-ester intermediate" evidence="5">
    <location>
        <position position="169"/>
    </location>
</feature>
<feature type="active site" description="Charge relay system" evidence="5">
    <location>
        <position position="145"/>
    </location>
</feature>
<dbReference type="AlphaFoldDB" id="A0A167SFC9"/>
<gene>
    <name evidence="7" type="ORF">CALVIDRAFT_552145</name>
</gene>
<protein>
    <recommendedName>
        <fullName evidence="5">Glutamyl-tRNA(Gln) amidotransferase subunit A, mitochondrial</fullName>
        <shortName evidence="5">Glu-AdT subunit A</shortName>
        <ecNumber evidence="5">6.3.5.7</ecNumber>
    </recommendedName>
</protein>
<evidence type="ECO:0000256" key="2">
    <source>
        <dbReference type="ARBA" id="ARBA00022741"/>
    </source>
</evidence>
<dbReference type="GO" id="GO:0005739">
    <property type="term" value="C:mitochondrion"/>
    <property type="evidence" value="ECO:0007669"/>
    <property type="project" value="UniProtKB-SubCell"/>
</dbReference>
<keyword evidence="8" id="KW-1185">Reference proteome</keyword>
<dbReference type="PANTHER" id="PTHR11895">
    <property type="entry name" value="TRANSAMIDASE"/>
    <property type="match status" value="1"/>
</dbReference>
<evidence type="ECO:0000313" key="7">
    <source>
        <dbReference type="EMBL" id="KZP01865.1"/>
    </source>
</evidence>
<comment type="subunit">
    <text evidence="5">Subunit of the heterotrimeric GatCAB amidotransferase (AdT) complex, composed of A, B and C subunits.</text>
</comment>
<evidence type="ECO:0000259" key="6">
    <source>
        <dbReference type="Pfam" id="PF01425"/>
    </source>
</evidence>
<comment type="catalytic activity">
    <reaction evidence="5">
        <text>L-glutamyl-tRNA(Gln) + L-glutamine + ATP + H2O = L-glutaminyl-tRNA(Gln) + L-glutamate + ADP + phosphate + H(+)</text>
        <dbReference type="Rhea" id="RHEA:17521"/>
        <dbReference type="Rhea" id="RHEA-COMP:9681"/>
        <dbReference type="Rhea" id="RHEA-COMP:9684"/>
        <dbReference type="ChEBI" id="CHEBI:15377"/>
        <dbReference type="ChEBI" id="CHEBI:15378"/>
        <dbReference type="ChEBI" id="CHEBI:29985"/>
        <dbReference type="ChEBI" id="CHEBI:30616"/>
        <dbReference type="ChEBI" id="CHEBI:43474"/>
        <dbReference type="ChEBI" id="CHEBI:58359"/>
        <dbReference type="ChEBI" id="CHEBI:78520"/>
        <dbReference type="ChEBI" id="CHEBI:78521"/>
        <dbReference type="ChEBI" id="CHEBI:456216"/>
        <dbReference type="EC" id="6.3.5.7"/>
    </reaction>
</comment>
<feature type="domain" description="Amidase" evidence="6">
    <location>
        <begin position="66"/>
        <end position="499"/>
    </location>
</feature>
<organism evidence="7 8">
    <name type="scientific">Calocera viscosa (strain TUFC12733)</name>
    <dbReference type="NCBI Taxonomy" id="1330018"/>
    <lineage>
        <taxon>Eukaryota</taxon>
        <taxon>Fungi</taxon>
        <taxon>Dikarya</taxon>
        <taxon>Basidiomycota</taxon>
        <taxon>Agaricomycotina</taxon>
        <taxon>Dacrymycetes</taxon>
        <taxon>Dacrymycetales</taxon>
        <taxon>Dacrymycetaceae</taxon>
        <taxon>Calocera</taxon>
    </lineage>
</organism>
<dbReference type="SUPFAM" id="SSF75304">
    <property type="entry name" value="Amidase signature (AS) enzymes"/>
    <property type="match status" value="1"/>
</dbReference>
<keyword evidence="4 5" id="KW-0648">Protein biosynthesis</keyword>
<dbReference type="EMBL" id="KV417266">
    <property type="protein sequence ID" value="KZP01865.1"/>
    <property type="molecule type" value="Genomic_DNA"/>
</dbReference>
<comment type="subcellular location">
    <subcellularLocation>
        <location evidence="5">Mitochondrion</location>
    </subcellularLocation>
</comment>
<dbReference type="Pfam" id="PF01425">
    <property type="entry name" value="Amidase"/>
    <property type="match status" value="1"/>
</dbReference>
<keyword evidence="5" id="KW-0496">Mitochondrion</keyword>
<evidence type="ECO:0000256" key="4">
    <source>
        <dbReference type="ARBA" id="ARBA00022917"/>
    </source>
</evidence>
<keyword evidence="2 5" id="KW-0547">Nucleotide-binding</keyword>